<proteinExistence type="predicted"/>
<dbReference type="RefSeq" id="WP_094966910.1">
    <property type="nucleotide sequence ID" value="NZ_NGJN01000001.1"/>
</dbReference>
<evidence type="ECO:0000313" key="2">
    <source>
        <dbReference type="Proteomes" id="UP000216840"/>
    </source>
</evidence>
<reference evidence="1 2" key="1">
    <citation type="submission" date="2017-05" db="EMBL/GenBank/DDBJ databases">
        <title>The draft genome sequence of Idiomarina salinarum WNB302.</title>
        <authorList>
            <person name="Sun Y."/>
            <person name="Chen B."/>
            <person name="Du Z."/>
        </authorList>
    </citation>
    <scope>NUCLEOTIDE SEQUENCE [LARGE SCALE GENOMIC DNA]</scope>
    <source>
        <strain evidence="1 2">WNB302</strain>
    </source>
</reference>
<dbReference type="Pfam" id="PF16125">
    <property type="entry name" value="DUF4837"/>
    <property type="match status" value="1"/>
</dbReference>
<comment type="caution">
    <text evidence="1">The sequence shown here is derived from an EMBL/GenBank/DDBJ whole genome shotgun (WGS) entry which is preliminary data.</text>
</comment>
<accession>A0A265UZV4</accession>
<gene>
    <name evidence="1" type="ORF">CA834_01595</name>
</gene>
<organism evidence="1 2">
    <name type="scientific">Winogradskyella aurantia</name>
    <dbReference type="NCBI Taxonomy" id="1915063"/>
    <lineage>
        <taxon>Bacteria</taxon>
        <taxon>Pseudomonadati</taxon>
        <taxon>Bacteroidota</taxon>
        <taxon>Flavobacteriia</taxon>
        <taxon>Flavobacteriales</taxon>
        <taxon>Flavobacteriaceae</taxon>
        <taxon>Winogradskyella</taxon>
    </lineage>
</organism>
<dbReference type="AlphaFoldDB" id="A0A265UZV4"/>
<protein>
    <submittedName>
        <fullName evidence="1">DUF4837 domain-containing protein</fullName>
    </submittedName>
</protein>
<dbReference type="PROSITE" id="PS51257">
    <property type="entry name" value="PROKAR_LIPOPROTEIN"/>
    <property type="match status" value="1"/>
</dbReference>
<name>A0A265UZV4_9FLAO</name>
<dbReference type="Proteomes" id="UP000216840">
    <property type="component" value="Unassembled WGS sequence"/>
</dbReference>
<sequence length="326" mass="37126">MRAFFTVLCCFLIMACGDKKEGDKTKYLPASNGNLNNISVVLENELWEGKIGEAIRQNFAAPLPGLPVDEPIFSMRQIPPQVFDGFATRSRIILKVEKGNLEPTMKVVNEAFAKPQTVVVVGGKTNDEIIAQLNDNRRKIIDAFIKEEVKEKQRRIKLSLLNDNQMENDLGFTVDIPSVYRFGKASEGFYWIRKSLTNSKDMDLMFYEVPLEAISESDSSIVEIIKIRDEVTKTKIPGEDGIYMTIEDAYVPSMYETIIDNKKAFEVRGIWEIKGQYMAGPFITYAIKDEVNKRYLIADGYVYAPSLEKRDLVFELESILKSIKIK</sequence>
<dbReference type="EMBL" id="NGJN01000001">
    <property type="protein sequence ID" value="OZV70835.1"/>
    <property type="molecule type" value="Genomic_DNA"/>
</dbReference>
<evidence type="ECO:0000313" key="1">
    <source>
        <dbReference type="EMBL" id="OZV70835.1"/>
    </source>
</evidence>
<keyword evidence="2" id="KW-1185">Reference proteome</keyword>
<dbReference type="OrthoDB" id="1115230at2"/>
<dbReference type="InterPro" id="IPR032286">
    <property type="entry name" value="DUF4837"/>
</dbReference>